<organism evidence="1 2">
    <name type="scientific">Corymbia citriodora subsp. variegata</name>
    <dbReference type="NCBI Taxonomy" id="360336"/>
    <lineage>
        <taxon>Eukaryota</taxon>
        <taxon>Viridiplantae</taxon>
        <taxon>Streptophyta</taxon>
        <taxon>Embryophyta</taxon>
        <taxon>Tracheophyta</taxon>
        <taxon>Spermatophyta</taxon>
        <taxon>Magnoliopsida</taxon>
        <taxon>eudicotyledons</taxon>
        <taxon>Gunneridae</taxon>
        <taxon>Pentapetalae</taxon>
        <taxon>rosids</taxon>
        <taxon>malvids</taxon>
        <taxon>Myrtales</taxon>
        <taxon>Myrtaceae</taxon>
        <taxon>Myrtoideae</taxon>
        <taxon>Eucalypteae</taxon>
        <taxon>Corymbia</taxon>
    </lineage>
</organism>
<reference evidence="1" key="1">
    <citation type="submission" date="2020-05" db="EMBL/GenBank/DDBJ databases">
        <title>WGS assembly of Corymbia citriodora subspecies variegata.</title>
        <authorList>
            <person name="Barry K."/>
            <person name="Hundley H."/>
            <person name="Shu S."/>
            <person name="Jenkins J."/>
            <person name="Grimwood J."/>
            <person name="Baten A."/>
        </authorList>
    </citation>
    <scope>NUCLEOTIDE SEQUENCE</scope>
    <source>
        <strain evidence="1">CV2-018</strain>
    </source>
</reference>
<sequence length="66" mass="7660">MPMEEHAAQSFIFENEKFYYMTKICSVGAVYGYCGFNPLATTTGSGKRSYTYRYDPEYLENNVNFL</sequence>
<dbReference type="AlphaFoldDB" id="A0A8T0CP01"/>
<name>A0A8T0CP01_CORYI</name>
<protein>
    <submittedName>
        <fullName evidence="1">Uncharacterized protein</fullName>
    </submittedName>
</protein>
<dbReference type="EMBL" id="MU090415">
    <property type="protein sequence ID" value="KAF7847916.1"/>
    <property type="molecule type" value="Genomic_DNA"/>
</dbReference>
<evidence type="ECO:0000313" key="1">
    <source>
        <dbReference type="EMBL" id="KAF7847916.1"/>
    </source>
</evidence>
<comment type="caution">
    <text evidence="1">The sequence shown here is derived from an EMBL/GenBank/DDBJ whole genome shotgun (WGS) entry which is preliminary data.</text>
</comment>
<keyword evidence="2" id="KW-1185">Reference proteome</keyword>
<proteinExistence type="predicted"/>
<accession>A0A8T0CP01</accession>
<evidence type="ECO:0000313" key="2">
    <source>
        <dbReference type="Proteomes" id="UP000806378"/>
    </source>
</evidence>
<gene>
    <name evidence="1" type="ORF">BT93_L2451</name>
</gene>
<dbReference type="Proteomes" id="UP000806378">
    <property type="component" value="Unassembled WGS sequence"/>
</dbReference>
<dbReference type="Gramene" id="rna-gnl|WGS:JABURB|Cocit.L2451.1">
    <property type="protein sequence ID" value="cds-KAF7847916.1"/>
    <property type="gene ID" value="gene-BT93_L2451"/>
</dbReference>